<evidence type="ECO:0000256" key="1">
    <source>
        <dbReference type="ARBA" id="ARBA00022694"/>
    </source>
</evidence>
<gene>
    <name evidence="6" type="ORF">V5O48_009884</name>
</gene>
<evidence type="ECO:0000313" key="6">
    <source>
        <dbReference type="EMBL" id="KAL0572066.1"/>
    </source>
</evidence>
<reference evidence="6 7" key="1">
    <citation type="submission" date="2024-02" db="EMBL/GenBank/DDBJ databases">
        <title>A draft genome for the cacao thread blight pathogen Marasmius crinis-equi.</title>
        <authorList>
            <person name="Cohen S.P."/>
            <person name="Baruah I.K."/>
            <person name="Amoako-Attah I."/>
            <person name="Bukari Y."/>
            <person name="Meinhardt L.W."/>
            <person name="Bailey B.A."/>
        </authorList>
    </citation>
    <scope>NUCLEOTIDE SEQUENCE [LARGE SCALE GENOMIC DNA]</scope>
    <source>
        <strain evidence="6 7">GH-76</strain>
    </source>
</reference>
<keyword evidence="7" id="KW-1185">Reference proteome</keyword>
<comment type="caution">
    <text evidence="6">The sequence shown here is derived from an EMBL/GenBank/DDBJ whole genome shotgun (WGS) entry which is preliminary data.</text>
</comment>
<evidence type="ECO:0000256" key="3">
    <source>
        <dbReference type="ARBA" id="ARBA00022833"/>
    </source>
</evidence>
<dbReference type="Gene3D" id="6.20.50.20">
    <property type="match status" value="1"/>
</dbReference>
<comment type="similarity">
    <text evidence="4">Belongs to the eukaryotic/archaeal RNase P protein component 4 family.</text>
</comment>
<proteinExistence type="inferred from homology"/>
<organism evidence="6 7">
    <name type="scientific">Marasmius crinis-equi</name>
    <dbReference type="NCBI Taxonomy" id="585013"/>
    <lineage>
        <taxon>Eukaryota</taxon>
        <taxon>Fungi</taxon>
        <taxon>Dikarya</taxon>
        <taxon>Basidiomycota</taxon>
        <taxon>Agaricomycotina</taxon>
        <taxon>Agaricomycetes</taxon>
        <taxon>Agaricomycetidae</taxon>
        <taxon>Agaricales</taxon>
        <taxon>Marasmiineae</taxon>
        <taxon>Marasmiaceae</taxon>
        <taxon>Marasmius</taxon>
    </lineage>
</organism>
<dbReference type="Proteomes" id="UP001465976">
    <property type="component" value="Unassembled WGS sequence"/>
</dbReference>
<accession>A0ABR3FAC3</accession>
<evidence type="ECO:0008006" key="8">
    <source>
        <dbReference type="Google" id="ProtNLM"/>
    </source>
</evidence>
<keyword evidence="1" id="KW-0819">tRNA processing</keyword>
<feature type="region of interest" description="Disordered" evidence="5">
    <location>
        <begin position="39"/>
        <end position="83"/>
    </location>
</feature>
<name>A0ABR3FAC3_9AGAR</name>
<protein>
    <recommendedName>
        <fullName evidence="8">Rpr2-domain-containing protein</fullName>
    </recommendedName>
</protein>
<dbReference type="InterPro" id="IPR007175">
    <property type="entry name" value="Rpr2/Snm1/Rpp21"/>
</dbReference>
<dbReference type="Pfam" id="PF04032">
    <property type="entry name" value="Rpr2"/>
    <property type="match status" value="1"/>
</dbReference>
<keyword evidence="3" id="KW-0862">Zinc</keyword>
<evidence type="ECO:0000256" key="5">
    <source>
        <dbReference type="SAM" id="MobiDB-lite"/>
    </source>
</evidence>
<evidence type="ECO:0000256" key="2">
    <source>
        <dbReference type="ARBA" id="ARBA00022723"/>
    </source>
</evidence>
<feature type="compositionally biased region" description="Low complexity" evidence="5">
    <location>
        <begin position="42"/>
        <end position="58"/>
    </location>
</feature>
<evidence type="ECO:0000256" key="4">
    <source>
        <dbReference type="ARBA" id="ARBA00038402"/>
    </source>
</evidence>
<dbReference type="EMBL" id="JBAHYK010000676">
    <property type="protein sequence ID" value="KAL0572066.1"/>
    <property type="molecule type" value="Genomic_DNA"/>
</dbReference>
<evidence type="ECO:0000313" key="7">
    <source>
        <dbReference type="Proteomes" id="UP001465976"/>
    </source>
</evidence>
<sequence>MAKKDKNEAPNPNAVANRDIIHRLNFLYQASVYLNGMDQSHHSSSAQSEPEPSASTSTPMNMNISEEQRTESRKKRRKPRKIGIKDLARSYIDTMKVVGTKTTVRMDPSIKRTLCKGCNTVLVPGSTASVRVKSSPTHGHIITYTCLECQALRRLPAPPVDATPLESLNPRQLKKSVKPLTPPLFARNVGHVVFCGEKEITVEHSQETGNGVFNA</sequence>
<dbReference type="PANTHER" id="PTHR14742">
    <property type="entry name" value="RIBONUCLEASE P SUBUNIT P21"/>
    <property type="match status" value="1"/>
</dbReference>
<keyword evidence="2" id="KW-0479">Metal-binding</keyword>
<dbReference type="PANTHER" id="PTHR14742:SF0">
    <property type="entry name" value="RIBONUCLEASE P PROTEIN SUBUNIT P21"/>
    <property type="match status" value="1"/>
</dbReference>
<feature type="compositionally biased region" description="Basic residues" evidence="5">
    <location>
        <begin position="72"/>
        <end position="82"/>
    </location>
</feature>